<dbReference type="Pfam" id="PF04102">
    <property type="entry name" value="SlyX"/>
    <property type="match status" value="1"/>
</dbReference>
<dbReference type="PANTHER" id="PTHR36508">
    <property type="entry name" value="PROTEIN SLYX"/>
    <property type="match status" value="1"/>
</dbReference>
<evidence type="ECO:0000313" key="1">
    <source>
        <dbReference type="EMBL" id="SUX23280.1"/>
    </source>
</evidence>
<dbReference type="Gene3D" id="1.20.5.300">
    <property type="match status" value="1"/>
</dbReference>
<dbReference type="AlphaFoldDB" id="A0A381E8Y4"/>
<name>A0A381E8Y4_9GAMM</name>
<proteinExistence type="predicted"/>
<accession>A0A381E8Y4</accession>
<dbReference type="InterPro" id="IPR007236">
    <property type="entry name" value="SlyX"/>
</dbReference>
<keyword evidence="2" id="KW-1185">Reference proteome</keyword>
<sequence>MTGEVEARLERLESRLAYQEDLLMELNAGVAALRETLDLQQGQLRLLWQQLQERDVREPRNPADEIPPHF</sequence>
<evidence type="ECO:0000313" key="2">
    <source>
        <dbReference type="Proteomes" id="UP000254572"/>
    </source>
</evidence>
<dbReference type="RefSeq" id="WP_172542270.1">
    <property type="nucleotide sequence ID" value="NZ_JBHLZC010000004.1"/>
</dbReference>
<dbReference type="Proteomes" id="UP000254572">
    <property type="component" value="Unassembled WGS sequence"/>
</dbReference>
<protein>
    <submittedName>
        <fullName evidence="1">SlyX</fullName>
    </submittedName>
</protein>
<gene>
    <name evidence="1" type="ORF">NCTC13294_01470</name>
</gene>
<dbReference type="NCBIfam" id="NF003316">
    <property type="entry name" value="PRK04325.1"/>
    <property type="match status" value="1"/>
</dbReference>
<reference evidence="1 2" key="1">
    <citation type="submission" date="2018-06" db="EMBL/GenBank/DDBJ databases">
        <authorList>
            <consortium name="Pathogen Informatics"/>
            <person name="Doyle S."/>
        </authorList>
    </citation>
    <scope>NUCLEOTIDE SEQUENCE [LARGE SCALE GENOMIC DNA]</scope>
    <source>
        <strain evidence="1 2">NCTC13294</strain>
    </source>
</reference>
<dbReference type="PANTHER" id="PTHR36508:SF1">
    <property type="entry name" value="PROTEIN SLYX"/>
    <property type="match status" value="1"/>
</dbReference>
<organism evidence="1 2">
    <name type="scientific">Cardiobacterium valvarum</name>
    <dbReference type="NCBI Taxonomy" id="194702"/>
    <lineage>
        <taxon>Bacteria</taxon>
        <taxon>Pseudomonadati</taxon>
        <taxon>Pseudomonadota</taxon>
        <taxon>Gammaproteobacteria</taxon>
        <taxon>Cardiobacteriales</taxon>
        <taxon>Cardiobacteriaceae</taxon>
        <taxon>Cardiobacterium</taxon>
    </lineage>
</organism>
<dbReference type="EMBL" id="UFUW01000001">
    <property type="protein sequence ID" value="SUX23280.1"/>
    <property type="molecule type" value="Genomic_DNA"/>
</dbReference>